<organism evidence="1 2">
    <name type="scientific">Opisthorchis viverrini</name>
    <name type="common">Southeast Asian liver fluke</name>
    <dbReference type="NCBI Taxonomy" id="6198"/>
    <lineage>
        <taxon>Eukaryota</taxon>
        <taxon>Metazoa</taxon>
        <taxon>Spiralia</taxon>
        <taxon>Lophotrochozoa</taxon>
        <taxon>Platyhelminthes</taxon>
        <taxon>Trematoda</taxon>
        <taxon>Digenea</taxon>
        <taxon>Opisthorchiida</taxon>
        <taxon>Opisthorchiata</taxon>
        <taxon>Opisthorchiidae</taxon>
        <taxon>Opisthorchis</taxon>
    </lineage>
</organism>
<gene>
    <name evidence="1" type="ORF">X801_08508</name>
</gene>
<dbReference type="AlphaFoldDB" id="A0A1S8WMN9"/>
<evidence type="ECO:0000313" key="2">
    <source>
        <dbReference type="Proteomes" id="UP000243686"/>
    </source>
</evidence>
<sequence>MTPKFVRPPSLPSFCRPANKILTSYPRNRRFIWIGSLHALHTTYTSQVRIFTEEVDGRKESNCPFHEISIHLAISESVQITPSLG</sequence>
<protein>
    <submittedName>
        <fullName evidence="1">Uncharacterized protein</fullName>
    </submittedName>
</protein>
<name>A0A1S8WMN9_OPIVI</name>
<proteinExistence type="predicted"/>
<dbReference type="Proteomes" id="UP000243686">
    <property type="component" value="Unassembled WGS sequence"/>
</dbReference>
<accession>A0A1S8WMN9</accession>
<dbReference type="EMBL" id="KV903015">
    <property type="protein sequence ID" value="OON15685.1"/>
    <property type="molecule type" value="Genomic_DNA"/>
</dbReference>
<keyword evidence="2" id="KW-1185">Reference proteome</keyword>
<reference evidence="1 2" key="1">
    <citation type="submission" date="2015-03" db="EMBL/GenBank/DDBJ databases">
        <title>Draft genome of the nematode, Opisthorchis viverrini.</title>
        <authorList>
            <person name="Mitreva M."/>
        </authorList>
    </citation>
    <scope>NUCLEOTIDE SEQUENCE [LARGE SCALE GENOMIC DNA]</scope>
    <source>
        <strain evidence="1">Khon Kaen</strain>
    </source>
</reference>
<evidence type="ECO:0000313" key="1">
    <source>
        <dbReference type="EMBL" id="OON15685.1"/>
    </source>
</evidence>